<reference evidence="4" key="1">
    <citation type="submission" date="2025-08" db="UniProtKB">
        <authorList>
            <consortium name="RefSeq"/>
        </authorList>
    </citation>
    <scope>IDENTIFICATION</scope>
    <source>
        <tissue evidence="4">Tentacle</tissue>
    </source>
</reference>
<name>A0A6P8HJT7_ACTTE</name>
<dbReference type="InterPro" id="IPR036179">
    <property type="entry name" value="Ig-like_dom_sf"/>
</dbReference>
<keyword evidence="3" id="KW-1185">Reference proteome</keyword>
<dbReference type="InterPro" id="IPR013783">
    <property type="entry name" value="Ig-like_fold"/>
</dbReference>
<dbReference type="GeneID" id="116290103"/>
<evidence type="ECO:0000313" key="4">
    <source>
        <dbReference type="RefSeq" id="XP_031552952.1"/>
    </source>
</evidence>
<evidence type="ECO:0000313" key="3">
    <source>
        <dbReference type="Proteomes" id="UP000515163"/>
    </source>
</evidence>
<proteinExistence type="predicted"/>
<dbReference type="PROSITE" id="PS50835">
    <property type="entry name" value="IG_LIKE"/>
    <property type="match status" value="1"/>
</dbReference>
<evidence type="ECO:0000259" key="2">
    <source>
        <dbReference type="PROSITE" id="PS50835"/>
    </source>
</evidence>
<dbReference type="Proteomes" id="UP000515163">
    <property type="component" value="Unplaced"/>
</dbReference>
<protein>
    <submittedName>
        <fullName evidence="4">Hemicentin-1-like</fullName>
    </submittedName>
</protein>
<evidence type="ECO:0000256" key="1">
    <source>
        <dbReference type="SAM" id="Phobius"/>
    </source>
</evidence>
<keyword evidence="1" id="KW-0812">Transmembrane</keyword>
<dbReference type="InParanoid" id="A0A6P8HJT7"/>
<dbReference type="RefSeq" id="XP_031552952.1">
    <property type="nucleotide sequence ID" value="XM_031697092.1"/>
</dbReference>
<dbReference type="InterPro" id="IPR007110">
    <property type="entry name" value="Ig-like_dom"/>
</dbReference>
<dbReference type="SUPFAM" id="SSF48726">
    <property type="entry name" value="Immunoglobulin"/>
    <property type="match status" value="1"/>
</dbReference>
<keyword evidence="1" id="KW-0472">Membrane</keyword>
<dbReference type="InterPro" id="IPR003598">
    <property type="entry name" value="Ig_sub2"/>
</dbReference>
<accession>A0A6P8HJT7</accession>
<organism evidence="3 4">
    <name type="scientific">Actinia tenebrosa</name>
    <name type="common">Australian red waratah sea anemone</name>
    <dbReference type="NCBI Taxonomy" id="6105"/>
    <lineage>
        <taxon>Eukaryota</taxon>
        <taxon>Metazoa</taxon>
        <taxon>Cnidaria</taxon>
        <taxon>Anthozoa</taxon>
        <taxon>Hexacorallia</taxon>
        <taxon>Actiniaria</taxon>
        <taxon>Actiniidae</taxon>
        <taxon>Actinia</taxon>
    </lineage>
</organism>
<sequence>MQEQDVTHKLSQYLLNIYQKVYIGRIFHFLLFADKPEIDAVQSNDTVSSYNDGTVRIYCLAHGVPSPLFTWYDTPNRSIATGSHNVTGGSVLELETIDAGSYGLYKCKAENLLGYDEHIINVTQTALPTSTIPSESKRHVKSSISIVNKEKTRSPVGRNIPLKVNEDIILLAAGGAVVFVLITTIIILAVMIYIKYSNNKSI</sequence>
<dbReference type="SMART" id="SM00408">
    <property type="entry name" value="IGc2"/>
    <property type="match status" value="1"/>
</dbReference>
<dbReference type="Pfam" id="PF13927">
    <property type="entry name" value="Ig_3"/>
    <property type="match status" value="1"/>
</dbReference>
<gene>
    <name evidence="4" type="primary">LOC116290103</name>
</gene>
<dbReference type="OrthoDB" id="10056271at2759"/>
<dbReference type="KEGG" id="aten:116290103"/>
<feature type="domain" description="Ig-like" evidence="2">
    <location>
        <begin position="36"/>
        <end position="123"/>
    </location>
</feature>
<feature type="transmembrane region" description="Helical" evidence="1">
    <location>
        <begin position="168"/>
        <end position="194"/>
    </location>
</feature>
<dbReference type="AlphaFoldDB" id="A0A6P8HJT7"/>
<dbReference type="Gene3D" id="2.60.40.10">
    <property type="entry name" value="Immunoglobulins"/>
    <property type="match status" value="1"/>
</dbReference>
<keyword evidence="1" id="KW-1133">Transmembrane helix</keyword>